<dbReference type="Gene3D" id="1.20.5.750">
    <property type="entry name" value="Moricin domain"/>
    <property type="match status" value="1"/>
</dbReference>
<evidence type="ECO:0000256" key="1">
    <source>
        <dbReference type="SAM" id="SignalP"/>
    </source>
</evidence>
<sequence length="66" mass="7383">MDFRKLFLVIVFGVFLIFGCEARPGKIPVGVIKKGAKYVGNGLRALNIASTAHDIYSAFHHKKRKH</sequence>
<name>A0AAV1JZX6_9NEOP</name>
<evidence type="ECO:0008006" key="4">
    <source>
        <dbReference type="Google" id="ProtNLM"/>
    </source>
</evidence>
<accession>A0AAV1JZX6</accession>
<dbReference type="GO" id="GO:0042742">
    <property type="term" value="P:defense response to bacterium"/>
    <property type="evidence" value="ECO:0007669"/>
    <property type="project" value="InterPro"/>
</dbReference>
<dbReference type="AlphaFoldDB" id="A0AAV1JZX6"/>
<protein>
    <recommendedName>
        <fullName evidence="4">Virescein</fullName>
    </recommendedName>
</protein>
<feature type="signal peptide" evidence="1">
    <location>
        <begin position="1"/>
        <end position="22"/>
    </location>
</feature>
<dbReference type="PROSITE" id="PS51257">
    <property type="entry name" value="PROKAR_LIPOPROTEIN"/>
    <property type="match status" value="1"/>
</dbReference>
<dbReference type="InterPro" id="IPR009456">
    <property type="entry name" value="Moricin_fam"/>
</dbReference>
<keyword evidence="3" id="KW-1185">Reference proteome</keyword>
<evidence type="ECO:0000313" key="2">
    <source>
        <dbReference type="EMBL" id="CAK1555102.1"/>
    </source>
</evidence>
<feature type="chain" id="PRO_5043606461" description="Virescein" evidence="1">
    <location>
        <begin position="23"/>
        <end position="66"/>
    </location>
</feature>
<keyword evidence="1" id="KW-0732">Signal</keyword>
<proteinExistence type="predicted"/>
<dbReference type="GO" id="GO:0005576">
    <property type="term" value="C:extracellular region"/>
    <property type="evidence" value="ECO:0007669"/>
    <property type="project" value="InterPro"/>
</dbReference>
<gene>
    <name evidence="2" type="ORF">LNINA_LOCUS13939</name>
</gene>
<dbReference type="EMBL" id="CAVLEF010000280">
    <property type="protein sequence ID" value="CAK1555102.1"/>
    <property type="molecule type" value="Genomic_DNA"/>
</dbReference>
<reference evidence="2 3" key="1">
    <citation type="submission" date="2023-11" db="EMBL/GenBank/DDBJ databases">
        <authorList>
            <person name="Okamura Y."/>
        </authorList>
    </citation>
    <scope>NUCLEOTIDE SEQUENCE [LARGE SCALE GENOMIC DNA]</scope>
</reference>
<dbReference type="Proteomes" id="UP001497472">
    <property type="component" value="Unassembled WGS sequence"/>
</dbReference>
<dbReference type="InterPro" id="IPR037043">
    <property type="entry name" value="Moricin_sf"/>
</dbReference>
<comment type="caution">
    <text evidence="2">The sequence shown here is derived from an EMBL/GenBank/DDBJ whole genome shotgun (WGS) entry which is preliminary data.</text>
</comment>
<dbReference type="Pfam" id="PF06451">
    <property type="entry name" value="Moricin"/>
    <property type="match status" value="1"/>
</dbReference>
<organism evidence="2 3">
    <name type="scientific">Leptosia nina</name>
    <dbReference type="NCBI Taxonomy" id="320188"/>
    <lineage>
        <taxon>Eukaryota</taxon>
        <taxon>Metazoa</taxon>
        <taxon>Ecdysozoa</taxon>
        <taxon>Arthropoda</taxon>
        <taxon>Hexapoda</taxon>
        <taxon>Insecta</taxon>
        <taxon>Pterygota</taxon>
        <taxon>Neoptera</taxon>
        <taxon>Endopterygota</taxon>
        <taxon>Lepidoptera</taxon>
        <taxon>Glossata</taxon>
        <taxon>Ditrysia</taxon>
        <taxon>Papilionoidea</taxon>
        <taxon>Pieridae</taxon>
        <taxon>Pierinae</taxon>
        <taxon>Leptosia</taxon>
    </lineage>
</organism>
<evidence type="ECO:0000313" key="3">
    <source>
        <dbReference type="Proteomes" id="UP001497472"/>
    </source>
</evidence>